<evidence type="ECO:0000256" key="8">
    <source>
        <dbReference type="ARBA" id="ARBA00041958"/>
    </source>
</evidence>
<gene>
    <name evidence="12" type="primary">fam82a1</name>
    <name evidence="14" type="synonym">LOC105271152</name>
    <name evidence="12" type="ORF">g.62966</name>
</gene>
<dbReference type="GO" id="GO:0008017">
    <property type="term" value="F:microtubule binding"/>
    <property type="evidence" value="ECO:0007669"/>
    <property type="project" value="TreeGrafter"/>
</dbReference>
<dbReference type="EMBL" id="GBYB01014578">
    <property type="protein sequence ID" value="JAG84345.1"/>
    <property type="molecule type" value="Transcribed_RNA"/>
</dbReference>
<evidence type="ECO:0000256" key="1">
    <source>
        <dbReference type="ARBA" id="ARBA00004245"/>
    </source>
</evidence>
<feature type="coiled-coil region" evidence="10">
    <location>
        <begin position="38"/>
        <end position="79"/>
    </location>
</feature>
<dbReference type="GeneID" id="105271152"/>
<dbReference type="AlphaFoldDB" id="A0A0C9QIK1"/>
<dbReference type="GO" id="GO:0005739">
    <property type="term" value="C:mitochondrion"/>
    <property type="evidence" value="ECO:0007669"/>
    <property type="project" value="TreeGrafter"/>
</dbReference>
<organism evidence="12">
    <name type="scientific">Fopius arisanus</name>
    <dbReference type="NCBI Taxonomy" id="64838"/>
    <lineage>
        <taxon>Eukaryota</taxon>
        <taxon>Metazoa</taxon>
        <taxon>Ecdysozoa</taxon>
        <taxon>Arthropoda</taxon>
        <taxon>Hexapoda</taxon>
        <taxon>Insecta</taxon>
        <taxon>Pterygota</taxon>
        <taxon>Neoptera</taxon>
        <taxon>Endopterygota</taxon>
        <taxon>Hymenoptera</taxon>
        <taxon>Apocrita</taxon>
        <taxon>Ichneumonoidea</taxon>
        <taxon>Braconidae</taxon>
        <taxon>Opiinae</taxon>
        <taxon>Fopius</taxon>
    </lineage>
</organism>
<dbReference type="PROSITE" id="PS50005">
    <property type="entry name" value="TPR"/>
    <property type="match status" value="1"/>
</dbReference>
<dbReference type="RefSeq" id="XP_011310824.1">
    <property type="nucleotide sequence ID" value="XM_011312522.1"/>
</dbReference>
<evidence type="ECO:0000313" key="13">
    <source>
        <dbReference type="Proteomes" id="UP000694866"/>
    </source>
</evidence>
<dbReference type="KEGG" id="fas:105271152"/>
<protein>
    <recommendedName>
        <fullName evidence="7">Regulator of microtubule dynamics protein 1</fullName>
    </recommendedName>
    <alternativeName>
        <fullName evidence="8">Protein FAM82B</fullName>
    </alternativeName>
</protein>
<comment type="subunit">
    <text evidence="2">Interacts with microtubules.</text>
</comment>
<dbReference type="GO" id="GO:0005876">
    <property type="term" value="C:spindle microtubule"/>
    <property type="evidence" value="ECO:0007669"/>
    <property type="project" value="TreeGrafter"/>
</dbReference>
<keyword evidence="3" id="KW-0963">Cytoplasm</keyword>
<dbReference type="Gene3D" id="1.25.40.10">
    <property type="entry name" value="Tetratricopeptide repeat domain"/>
    <property type="match status" value="1"/>
</dbReference>
<keyword evidence="4" id="KW-0677">Repeat</keyword>
<evidence type="ECO:0000313" key="14">
    <source>
        <dbReference type="RefSeq" id="XP_011310824.1"/>
    </source>
</evidence>
<dbReference type="InterPro" id="IPR019734">
    <property type="entry name" value="TPR_rpt"/>
</dbReference>
<proteinExistence type="predicted"/>
<evidence type="ECO:0000256" key="3">
    <source>
        <dbReference type="ARBA" id="ARBA00022490"/>
    </source>
</evidence>
<evidence type="ECO:0000256" key="5">
    <source>
        <dbReference type="ARBA" id="ARBA00022803"/>
    </source>
</evidence>
<keyword evidence="13" id="KW-1185">Reference proteome</keyword>
<evidence type="ECO:0000256" key="6">
    <source>
        <dbReference type="ARBA" id="ARBA00023212"/>
    </source>
</evidence>
<feature type="repeat" description="TPR" evidence="9">
    <location>
        <begin position="313"/>
        <end position="346"/>
    </location>
</feature>
<accession>A0A9R1TKC4</accession>
<dbReference type="InterPro" id="IPR049039">
    <property type="entry name" value="RMD1-3_a_helical_rpt"/>
</dbReference>
<keyword evidence="10" id="KW-0175">Coiled coil</keyword>
<sequence length="367" mass="41743">MSNLQNPHVVAVALGATIGVISAASLFIYQKVMEHKERTTMMNNLESVNRRVSELQVELENLRVQQNQLRAKKSKNSNRKRVTSSASLYSVGTENEIDAVSVTETDLDDEFYDCSDDELTTVDFELNGTAGIMLELTSQLDTLDEKIEKSEFLEEVLCDLRALAIFHEDNVDVAWRLARACFKNAADLTDTSRQDALVLEGMKICEKILEMEHVEVHKWYALLVGLRSEYLPTKEKLKAGKVFEKHLNRALAMTPHDPVLNHLLGRFQYAVSNLSWIERKVCATLFGEAPTSTFEEAIKSLERAEGQMRAPDLENKYFLGQAYLQVKAYRKGVELLTQIHDLQPKNKKQEKMQAEAQRLVSKYSSYC</sequence>
<name>A0A0C9QIK1_9HYME</name>
<keyword evidence="11" id="KW-0472">Membrane</keyword>
<keyword evidence="11" id="KW-0812">Transmembrane</keyword>
<evidence type="ECO:0000256" key="2">
    <source>
        <dbReference type="ARBA" id="ARBA00011375"/>
    </source>
</evidence>
<keyword evidence="11" id="KW-1133">Transmembrane helix</keyword>
<reference evidence="12" key="1">
    <citation type="submission" date="2015-01" db="EMBL/GenBank/DDBJ databases">
        <title>Transcriptome Assembly of Fopius arisanus.</title>
        <authorList>
            <person name="Geib S."/>
        </authorList>
    </citation>
    <scope>NUCLEOTIDE SEQUENCE</scope>
</reference>
<accession>A0A0C9QIK1</accession>
<dbReference type="GO" id="GO:0097431">
    <property type="term" value="C:mitotic spindle pole"/>
    <property type="evidence" value="ECO:0007669"/>
    <property type="project" value="TreeGrafter"/>
</dbReference>
<keyword evidence="6" id="KW-0206">Cytoskeleton</keyword>
<evidence type="ECO:0000256" key="9">
    <source>
        <dbReference type="PROSITE-ProRule" id="PRU00339"/>
    </source>
</evidence>
<comment type="subcellular location">
    <subcellularLocation>
        <location evidence="1">Cytoplasm</location>
        <location evidence="1">Cytoskeleton</location>
    </subcellularLocation>
</comment>
<reference evidence="14" key="2">
    <citation type="submission" date="2025-04" db="UniProtKB">
        <authorList>
            <consortium name="RefSeq"/>
        </authorList>
    </citation>
    <scope>IDENTIFICATION</scope>
    <source>
        <strain evidence="14">USDA-PBARC FA_bdor</strain>
        <tissue evidence="14">Whole organism</tissue>
    </source>
</reference>
<evidence type="ECO:0000313" key="12">
    <source>
        <dbReference type="EMBL" id="JAG84345.1"/>
    </source>
</evidence>
<dbReference type="OrthoDB" id="512473at2759"/>
<keyword evidence="5 9" id="KW-0802">TPR repeat</keyword>
<dbReference type="PANTHER" id="PTHR16056:SF16">
    <property type="entry name" value="REGULATOR OF MICROTUBULE DYNAMICS PROTEIN 1"/>
    <property type="match status" value="1"/>
</dbReference>
<feature type="transmembrane region" description="Helical" evidence="11">
    <location>
        <begin position="6"/>
        <end position="29"/>
    </location>
</feature>
<dbReference type="InterPro" id="IPR011990">
    <property type="entry name" value="TPR-like_helical_dom_sf"/>
</dbReference>
<dbReference type="PANTHER" id="PTHR16056">
    <property type="entry name" value="REGULATOR OF MICROTUBULE DYNAMICS PROTEIN"/>
    <property type="match status" value="1"/>
</dbReference>
<dbReference type="Pfam" id="PF21033">
    <property type="entry name" value="RMD1-3"/>
    <property type="match status" value="1"/>
</dbReference>
<dbReference type="SUPFAM" id="SSF48452">
    <property type="entry name" value="TPR-like"/>
    <property type="match status" value="1"/>
</dbReference>
<dbReference type="Proteomes" id="UP000694866">
    <property type="component" value="Unplaced"/>
</dbReference>
<evidence type="ECO:0000256" key="11">
    <source>
        <dbReference type="SAM" id="Phobius"/>
    </source>
</evidence>
<evidence type="ECO:0000256" key="10">
    <source>
        <dbReference type="SAM" id="Coils"/>
    </source>
</evidence>
<evidence type="ECO:0000256" key="4">
    <source>
        <dbReference type="ARBA" id="ARBA00022737"/>
    </source>
</evidence>
<evidence type="ECO:0000256" key="7">
    <source>
        <dbReference type="ARBA" id="ARBA00039966"/>
    </source>
</evidence>